<feature type="transmembrane region" description="Helical" evidence="8">
    <location>
        <begin position="271"/>
        <end position="288"/>
    </location>
</feature>
<evidence type="ECO:0000256" key="1">
    <source>
        <dbReference type="ARBA" id="ARBA00004651"/>
    </source>
</evidence>
<dbReference type="InterPro" id="IPR011014">
    <property type="entry name" value="MscS_channel_TM-2"/>
</dbReference>
<feature type="domain" description="Mechanosensitive ion channel MscS" evidence="10">
    <location>
        <begin position="359"/>
        <end position="424"/>
    </location>
</feature>
<comment type="caution">
    <text evidence="13">The sequence shown here is derived from an EMBL/GenBank/DDBJ whole genome shotgun (WGS) entry which is preliminary data.</text>
</comment>
<feature type="signal peptide" evidence="9">
    <location>
        <begin position="1"/>
        <end position="20"/>
    </location>
</feature>
<dbReference type="EMBL" id="JBHSYQ010000008">
    <property type="protein sequence ID" value="MFC6998810.1"/>
    <property type="molecule type" value="Genomic_DNA"/>
</dbReference>
<dbReference type="SUPFAM" id="SSF82689">
    <property type="entry name" value="Mechanosensitive channel protein MscS (YggB), C-terminal domain"/>
    <property type="match status" value="1"/>
</dbReference>
<dbReference type="Pfam" id="PF21082">
    <property type="entry name" value="MS_channel_3rd"/>
    <property type="match status" value="1"/>
</dbReference>
<feature type="transmembrane region" description="Helical" evidence="8">
    <location>
        <begin position="244"/>
        <end position="265"/>
    </location>
</feature>
<dbReference type="Pfam" id="PF21088">
    <property type="entry name" value="MS_channel_1st"/>
    <property type="match status" value="1"/>
</dbReference>
<dbReference type="Pfam" id="PF00924">
    <property type="entry name" value="MS_channel_2nd"/>
    <property type="match status" value="1"/>
</dbReference>
<evidence type="ECO:0000259" key="12">
    <source>
        <dbReference type="Pfam" id="PF21088"/>
    </source>
</evidence>
<dbReference type="InterPro" id="IPR049142">
    <property type="entry name" value="MS_channel_1st"/>
</dbReference>
<keyword evidence="14" id="KW-1185">Reference proteome</keyword>
<feature type="chain" id="PRO_5045575137" evidence="9">
    <location>
        <begin position="21"/>
        <end position="587"/>
    </location>
</feature>
<evidence type="ECO:0000256" key="7">
    <source>
        <dbReference type="SAM" id="MobiDB-lite"/>
    </source>
</evidence>
<feature type="transmembrane region" description="Helical" evidence="8">
    <location>
        <begin position="336"/>
        <end position="356"/>
    </location>
</feature>
<evidence type="ECO:0000256" key="6">
    <source>
        <dbReference type="ARBA" id="ARBA00023136"/>
    </source>
</evidence>
<dbReference type="InterPro" id="IPR049278">
    <property type="entry name" value="MS_channel_C"/>
</dbReference>
<protein>
    <submittedName>
        <fullName evidence="13">Mechanosensitive ion channel family protein</fullName>
    </submittedName>
</protein>
<feature type="domain" description="Mechanosensitive ion channel transmembrane helices 2/3" evidence="12">
    <location>
        <begin position="318"/>
        <end position="357"/>
    </location>
</feature>
<comment type="subcellular location">
    <subcellularLocation>
        <location evidence="1">Cell membrane</location>
        <topology evidence="1">Multi-pass membrane protein</topology>
    </subcellularLocation>
</comment>
<sequence>MNSLFWLVAALLLAVAPAQGQLLPESKKEEAPAAPEWPEDSLGRRTPRGTVSGFIQAVANENYTRAAHYLKLDRTLKRKRGGPELAQALQRLLDVQGNIYPYSRLSEAPEGLVEDNLGPNLEKVGTATLNGETFDLILEKTEGPKGAPLWLFSSQTVQRIPLGFEPQESELLVDSLLPVALQENKWGGVPIGHWLIILLLAVLTYAFAWFVTSSLLYLIRMIWPKAGEEPTEGIIKAFALPIRLYLAVWIFVAASQQIGISIIVRQRFSEVTIIVGLAALLLLLWQLIDAVSRFSERRLTRRGNMAGVSAVLFFKRGIKIAFFAFGFIVLLDSLGFDVTAGIAALGIGGIALALGAQKTVENFVGSVTLIADQPVRVGDFCKVGDIVGTVEQIGMRSTRLRTLNRTIVTIPNGEFSSLKIENFAHRDQFLFNPTFGLRFETTPEQIRYLLVELRSILYAHPKVDPEPARIRFTKIGADSLNLEVFAYIHAADFSGFLEVQEDILLRMMDIIEASGTGFAFPSQTLYLARDKGLSEEKGKQSEEKVRQWRESGEIPIPNFDYEQIQKLRNTIQYPPEGSSVKDNEAPV</sequence>
<evidence type="ECO:0000259" key="11">
    <source>
        <dbReference type="Pfam" id="PF21082"/>
    </source>
</evidence>
<comment type="similarity">
    <text evidence="2">Belongs to the MscS (TC 1.A.23) family.</text>
</comment>
<evidence type="ECO:0000256" key="9">
    <source>
        <dbReference type="SAM" id="SignalP"/>
    </source>
</evidence>
<evidence type="ECO:0000256" key="5">
    <source>
        <dbReference type="ARBA" id="ARBA00022989"/>
    </source>
</evidence>
<accession>A0ABW2DM84</accession>
<gene>
    <name evidence="13" type="ORF">ACFQHR_14330</name>
</gene>
<evidence type="ECO:0000256" key="8">
    <source>
        <dbReference type="SAM" id="Phobius"/>
    </source>
</evidence>
<evidence type="ECO:0000256" key="3">
    <source>
        <dbReference type="ARBA" id="ARBA00022475"/>
    </source>
</evidence>
<keyword evidence="4 8" id="KW-0812">Transmembrane</keyword>
<dbReference type="Gene3D" id="3.30.70.100">
    <property type="match status" value="1"/>
</dbReference>
<dbReference type="Gene3D" id="1.10.287.1260">
    <property type="match status" value="1"/>
</dbReference>
<keyword evidence="5 8" id="KW-1133">Transmembrane helix</keyword>
<feature type="transmembrane region" description="Helical" evidence="8">
    <location>
        <begin position="308"/>
        <end position="330"/>
    </location>
</feature>
<feature type="transmembrane region" description="Helical" evidence="8">
    <location>
        <begin position="194"/>
        <end position="223"/>
    </location>
</feature>
<evidence type="ECO:0000259" key="10">
    <source>
        <dbReference type="Pfam" id="PF00924"/>
    </source>
</evidence>
<dbReference type="SUPFAM" id="SSF50182">
    <property type="entry name" value="Sm-like ribonucleoproteins"/>
    <property type="match status" value="1"/>
</dbReference>
<dbReference type="PANTHER" id="PTHR30566:SF5">
    <property type="entry name" value="MECHANOSENSITIVE ION CHANNEL PROTEIN 1, MITOCHONDRIAL-RELATED"/>
    <property type="match status" value="1"/>
</dbReference>
<evidence type="ECO:0000313" key="13">
    <source>
        <dbReference type="EMBL" id="MFC6998810.1"/>
    </source>
</evidence>
<name>A0ABW2DM84_9BACT</name>
<feature type="domain" description="Mechanosensitive ion channel MscS C-terminal" evidence="11">
    <location>
        <begin position="434"/>
        <end position="515"/>
    </location>
</feature>
<dbReference type="InterPro" id="IPR011066">
    <property type="entry name" value="MscS_channel_C_sf"/>
</dbReference>
<feature type="region of interest" description="Disordered" evidence="7">
    <location>
        <begin position="24"/>
        <end position="47"/>
    </location>
</feature>
<keyword evidence="3" id="KW-1003">Cell membrane</keyword>
<proteinExistence type="inferred from homology"/>
<dbReference type="Proteomes" id="UP001596405">
    <property type="component" value="Unassembled WGS sequence"/>
</dbReference>
<dbReference type="InterPro" id="IPR006685">
    <property type="entry name" value="MscS_channel_2nd"/>
</dbReference>
<dbReference type="InterPro" id="IPR010920">
    <property type="entry name" value="LSM_dom_sf"/>
</dbReference>
<dbReference type="InterPro" id="IPR023408">
    <property type="entry name" value="MscS_beta-dom_sf"/>
</dbReference>
<evidence type="ECO:0000256" key="4">
    <source>
        <dbReference type="ARBA" id="ARBA00022692"/>
    </source>
</evidence>
<dbReference type="SUPFAM" id="SSF82861">
    <property type="entry name" value="Mechanosensitive channel protein MscS (YggB), transmembrane region"/>
    <property type="match status" value="1"/>
</dbReference>
<organism evidence="13 14">
    <name type="scientific">Rufibacter roseus</name>
    <dbReference type="NCBI Taxonomy" id="1567108"/>
    <lineage>
        <taxon>Bacteria</taxon>
        <taxon>Pseudomonadati</taxon>
        <taxon>Bacteroidota</taxon>
        <taxon>Cytophagia</taxon>
        <taxon>Cytophagales</taxon>
        <taxon>Hymenobacteraceae</taxon>
        <taxon>Rufibacter</taxon>
    </lineage>
</organism>
<dbReference type="Gene3D" id="2.30.30.60">
    <property type="match status" value="1"/>
</dbReference>
<evidence type="ECO:0000313" key="14">
    <source>
        <dbReference type="Proteomes" id="UP001596405"/>
    </source>
</evidence>
<reference evidence="14" key="1">
    <citation type="journal article" date="2019" name="Int. J. Syst. Evol. Microbiol.">
        <title>The Global Catalogue of Microorganisms (GCM) 10K type strain sequencing project: providing services to taxonomists for standard genome sequencing and annotation.</title>
        <authorList>
            <consortium name="The Broad Institute Genomics Platform"/>
            <consortium name="The Broad Institute Genome Sequencing Center for Infectious Disease"/>
            <person name="Wu L."/>
            <person name="Ma J."/>
        </authorList>
    </citation>
    <scope>NUCLEOTIDE SEQUENCE [LARGE SCALE GENOMIC DNA]</scope>
    <source>
        <strain evidence="14">CGMCC 4.7393</strain>
    </source>
</reference>
<keyword evidence="6 8" id="KW-0472">Membrane</keyword>
<dbReference type="PANTHER" id="PTHR30566">
    <property type="entry name" value="YNAI-RELATED MECHANOSENSITIVE ION CHANNEL"/>
    <property type="match status" value="1"/>
</dbReference>
<evidence type="ECO:0000256" key="2">
    <source>
        <dbReference type="ARBA" id="ARBA00008017"/>
    </source>
</evidence>
<keyword evidence="9" id="KW-0732">Signal</keyword>